<keyword evidence="3 7" id="KW-0808">Transferase</keyword>
<comment type="subcellular location">
    <subcellularLocation>
        <location evidence="5">Cytoplasm</location>
    </subcellularLocation>
</comment>
<sequence>MIKLRRFSLSDLEQIMEIEKVSFPNRKPFSEDYFRKLYQKYPEGFIVARDKGKILGYAVGEAQKDCGKIISIAVHPAWRKKGVGKKLANFYIEHLKKKNLKEIFLRVRKNNLAAISFYKNLGFQILKTIKNYYQNGDDADLIERKI</sequence>
<comment type="function">
    <text evidence="5">Acetylates the N-terminal alanine of ribosomal protein bS18.</text>
</comment>
<dbReference type="PANTHER" id="PTHR43420:SF12">
    <property type="entry name" value="N-ACETYLTRANSFERASE DOMAIN-CONTAINING PROTEIN"/>
    <property type="match status" value="1"/>
</dbReference>
<evidence type="ECO:0000259" key="6">
    <source>
        <dbReference type="PROSITE" id="PS51186"/>
    </source>
</evidence>
<dbReference type="Gene3D" id="3.40.630.30">
    <property type="match status" value="1"/>
</dbReference>
<reference evidence="7 8" key="1">
    <citation type="journal article" date="2016" name="Environ. Microbiol.">
        <title>Genomic resolution of a cold subsurface aquifer community provides metabolic insights for novel microbes adapted to high CO concentrations.</title>
        <authorList>
            <person name="Probst A.J."/>
            <person name="Castelle C.J."/>
            <person name="Singh A."/>
            <person name="Brown C.T."/>
            <person name="Anantharaman K."/>
            <person name="Sharon I."/>
            <person name="Hug L.A."/>
            <person name="Burstein D."/>
            <person name="Emerson J.B."/>
            <person name="Thomas B.C."/>
            <person name="Banfield J.F."/>
        </authorList>
    </citation>
    <scope>NUCLEOTIDE SEQUENCE [LARGE SCALE GENOMIC DNA]</scope>
    <source>
        <strain evidence="7">CG1_02_37_44</strain>
    </source>
</reference>
<organism evidence="7 8">
    <name type="scientific">Candidatus Falkowbacteria bacterium CG1_02_37_44</name>
    <dbReference type="NCBI Taxonomy" id="1805146"/>
    <lineage>
        <taxon>Bacteria</taxon>
        <taxon>Candidatus Falkowiibacteriota</taxon>
    </lineage>
</organism>
<comment type="catalytic activity">
    <reaction evidence="5">
        <text>N-terminal L-alanyl-[ribosomal protein bS18] + acetyl-CoA = N-terminal N(alpha)-acetyl-L-alanyl-[ribosomal protein bS18] + CoA + H(+)</text>
        <dbReference type="Rhea" id="RHEA:43756"/>
        <dbReference type="Rhea" id="RHEA-COMP:10676"/>
        <dbReference type="Rhea" id="RHEA-COMP:10677"/>
        <dbReference type="ChEBI" id="CHEBI:15378"/>
        <dbReference type="ChEBI" id="CHEBI:57287"/>
        <dbReference type="ChEBI" id="CHEBI:57288"/>
        <dbReference type="ChEBI" id="CHEBI:64718"/>
        <dbReference type="ChEBI" id="CHEBI:83683"/>
        <dbReference type="EC" id="2.3.1.266"/>
    </reaction>
</comment>
<dbReference type="CDD" id="cd04301">
    <property type="entry name" value="NAT_SF"/>
    <property type="match status" value="1"/>
</dbReference>
<protein>
    <recommendedName>
        <fullName evidence="5">[Ribosomal protein bS18]-alanine N-acetyltransferase</fullName>
        <ecNumber evidence="5">2.3.1.266</ecNumber>
    </recommendedName>
</protein>
<comment type="similarity">
    <text evidence="1 5">Belongs to the acetyltransferase family. RimI subfamily.</text>
</comment>
<dbReference type="SUPFAM" id="SSF55729">
    <property type="entry name" value="Acyl-CoA N-acyltransferases (Nat)"/>
    <property type="match status" value="1"/>
</dbReference>
<dbReference type="PROSITE" id="PS51186">
    <property type="entry name" value="GNAT"/>
    <property type="match status" value="1"/>
</dbReference>
<comment type="caution">
    <text evidence="7">The sequence shown here is derived from an EMBL/GenBank/DDBJ whole genome shotgun (WGS) entry which is preliminary data.</text>
</comment>
<dbReference type="InterPro" id="IPR000182">
    <property type="entry name" value="GNAT_dom"/>
</dbReference>
<dbReference type="GO" id="GO:0008999">
    <property type="term" value="F:protein-N-terminal-alanine acetyltransferase activity"/>
    <property type="evidence" value="ECO:0007669"/>
    <property type="project" value="UniProtKB-EC"/>
</dbReference>
<dbReference type="InterPro" id="IPR050680">
    <property type="entry name" value="YpeA/RimI_acetyltransf"/>
</dbReference>
<dbReference type="InterPro" id="IPR006464">
    <property type="entry name" value="AcTrfase_RimI/Ard1"/>
</dbReference>
<dbReference type="EMBL" id="MNUU01000053">
    <property type="protein sequence ID" value="OIO07251.1"/>
    <property type="molecule type" value="Genomic_DNA"/>
</dbReference>
<evidence type="ECO:0000256" key="1">
    <source>
        <dbReference type="ARBA" id="ARBA00005395"/>
    </source>
</evidence>
<evidence type="ECO:0000256" key="5">
    <source>
        <dbReference type="RuleBase" id="RU363094"/>
    </source>
</evidence>
<keyword evidence="4" id="KW-0012">Acyltransferase</keyword>
<dbReference type="Pfam" id="PF00583">
    <property type="entry name" value="Acetyltransf_1"/>
    <property type="match status" value="1"/>
</dbReference>
<dbReference type="InterPro" id="IPR016181">
    <property type="entry name" value="Acyl_CoA_acyltransferase"/>
</dbReference>
<evidence type="ECO:0000256" key="4">
    <source>
        <dbReference type="ARBA" id="ARBA00023315"/>
    </source>
</evidence>
<keyword evidence="2 5" id="KW-0963">Cytoplasm</keyword>
<dbReference type="GO" id="GO:0005737">
    <property type="term" value="C:cytoplasm"/>
    <property type="evidence" value="ECO:0007669"/>
    <property type="project" value="UniProtKB-SubCell"/>
</dbReference>
<gene>
    <name evidence="7" type="ORF">AUJ27_02850</name>
</gene>
<dbReference type="Proteomes" id="UP000183192">
    <property type="component" value="Unassembled WGS sequence"/>
</dbReference>
<proteinExistence type="inferred from homology"/>
<dbReference type="PANTHER" id="PTHR43420">
    <property type="entry name" value="ACETYLTRANSFERASE"/>
    <property type="match status" value="1"/>
</dbReference>
<evidence type="ECO:0000313" key="8">
    <source>
        <dbReference type="Proteomes" id="UP000183192"/>
    </source>
</evidence>
<dbReference type="AlphaFoldDB" id="A0A1J4T8M9"/>
<dbReference type="STRING" id="1805146.AUJ27_02850"/>
<dbReference type="NCBIfam" id="TIGR01575">
    <property type="entry name" value="rimI"/>
    <property type="match status" value="1"/>
</dbReference>
<evidence type="ECO:0000313" key="7">
    <source>
        <dbReference type="EMBL" id="OIO07251.1"/>
    </source>
</evidence>
<name>A0A1J4T8M9_9BACT</name>
<dbReference type="EC" id="2.3.1.266" evidence="5"/>
<feature type="domain" description="N-acetyltransferase" evidence="6">
    <location>
        <begin position="2"/>
        <end position="146"/>
    </location>
</feature>
<evidence type="ECO:0000256" key="3">
    <source>
        <dbReference type="ARBA" id="ARBA00022679"/>
    </source>
</evidence>
<accession>A0A1J4T8M9</accession>
<dbReference type="InterPro" id="IPR017255">
    <property type="entry name" value="AcTrfase_GNAT_prd"/>
</dbReference>
<evidence type="ECO:0000256" key="2">
    <source>
        <dbReference type="ARBA" id="ARBA00022490"/>
    </source>
</evidence>
<dbReference type="PIRSF" id="PIRSF037663">
    <property type="entry name" value="Acetyltransf_GNAT_prd"/>
    <property type="match status" value="1"/>
</dbReference>